<dbReference type="AlphaFoldDB" id="A0A182D2H4"/>
<evidence type="ECO:0000256" key="2">
    <source>
        <dbReference type="SAM" id="Phobius"/>
    </source>
</evidence>
<reference evidence="3" key="1">
    <citation type="journal article" date="2015" name="Genome Announc.">
        <title>Complete Genome Sequence of the Bacteriochlorophyll b-Producing Photosynthetic Bacterium Blastochloris viridis.</title>
        <authorList>
            <person name="Tsukatani Y."/>
            <person name="Hirose Y."/>
            <person name="Harada J."/>
            <person name="Misawa N."/>
            <person name="Mori K."/>
            <person name="Inoue K."/>
            <person name="Tamiaki H."/>
        </authorList>
    </citation>
    <scope>NUCLEOTIDE SEQUENCE [LARGE SCALE GENOMIC DNA]</scope>
    <source>
        <strain evidence="3">DSM 133</strain>
    </source>
</reference>
<organism evidence="3">
    <name type="scientific">Blastochloris viridis</name>
    <name type="common">Rhodopseudomonas viridis</name>
    <dbReference type="NCBI Taxonomy" id="1079"/>
    <lineage>
        <taxon>Bacteria</taxon>
        <taxon>Pseudomonadati</taxon>
        <taxon>Pseudomonadota</taxon>
        <taxon>Alphaproteobacteria</taxon>
        <taxon>Hyphomicrobiales</taxon>
        <taxon>Blastochloridaceae</taxon>
        <taxon>Blastochloris</taxon>
    </lineage>
</organism>
<proteinExistence type="predicted"/>
<feature type="transmembrane region" description="Helical" evidence="2">
    <location>
        <begin position="25"/>
        <end position="44"/>
    </location>
</feature>
<name>A0A182D2H4_BLAVI</name>
<keyword evidence="2" id="KW-0472">Membrane</keyword>
<keyword evidence="2" id="KW-0812">Transmembrane</keyword>
<evidence type="ECO:0000256" key="1">
    <source>
        <dbReference type="SAM" id="MobiDB-lite"/>
    </source>
</evidence>
<feature type="region of interest" description="Disordered" evidence="1">
    <location>
        <begin position="1"/>
        <end position="25"/>
    </location>
</feature>
<evidence type="ECO:0000313" key="3">
    <source>
        <dbReference type="EMBL" id="BAR99558.1"/>
    </source>
</evidence>
<sequence length="45" mass="4540">MTPADFHVGNAVRQRAATPRPQPKVAAGGGIACLAGIAPAFAILR</sequence>
<protein>
    <submittedName>
        <fullName evidence="3">Uncharacterized protein</fullName>
    </submittedName>
</protein>
<gene>
    <name evidence="3" type="ORF">BV133_1965</name>
</gene>
<dbReference type="EMBL" id="AP014854">
    <property type="protein sequence ID" value="BAR99558.1"/>
    <property type="molecule type" value="Genomic_DNA"/>
</dbReference>
<keyword evidence="2" id="KW-1133">Transmembrane helix</keyword>
<accession>A0A182D2H4</accession>